<reference evidence="3 4" key="1">
    <citation type="submission" date="2020-04" db="EMBL/GenBank/DDBJ databases">
        <authorList>
            <person name="Hitch T.C.A."/>
            <person name="Wylensek D."/>
            <person name="Clavel T."/>
        </authorList>
    </citation>
    <scope>NUCLEOTIDE SEQUENCE [LARGE SCALE GENOMIC DNA]</scope>
    <source>
        <strain evidence="3 4">WB01_NA02</strain>
    </source>
</reference>
<proteinExistence type="predicted"/>
<comment type="caution">
    <text evidence="3">The sequence shown here is derived from an EMBL/GenBank/DDBJ whole genome shotgun (WGS) entry which is preliminary data.</text>
</comment>
<dbReference type="InterPro" id="IPR010982">
    <property type="entry name" value="Lambda_DNA-bd_dom_sf"/>
</dbReference>
<evidence type="ECO:0000313" key="3">
    <source>
        <dbReference type="EMBL" id="NMF06589.1"/>
    </source>
</evidence>
<dbReference type="Proteomes" id="UP000587880">
    <property type="component" value="Unassembled WGS sequence"/>
</dbReference>
<dbReference type="PANTHER" id="PTHR46797:SF1">
    <property type="entry name" value="METHYLPHOSPHONATE SYNTHASE"/>
    <property type="match status" value="1"/>
</dbReference>
<dbReference type="RefSeq" id="WP_168982686.1">
    <property type="nucleotide sequence ID" value="NZ_JABAGD010000036.1"/>
</dbReference>
<sequence length="365" mass="42598">MSIGENIKKYRTTLGLTQKQLAEKCSLSESAIKYYESNRRNPKIETLTKIADTLKISLQLLLWDDSKFIIDLLSSLQAAYHIKENYFPKNHEIINILIDEQILSDDRLDILSSNFNNLSTNEIRKILRYIKKLDIDTYNKFLIDKDLEKTQILGNNISNQRNKNNMSLQDLSRKCGVDISYLERLENGLSEYPPNDIIRKIAKPLNINVSDLINGNNPVDDLVSITNREYYDRLSSEEIKELLSPNLNLNTLAFENMTDEEKENFINDLSKMNPLRFKLQKYINDFNNFSKEDLVNISNELLEYGYNLVGNFVENYYEPHIKELTSKIDHLQTLNESAYSLISNQEKIIEMQKKQLSIIESIFKK</sequence>
<dbReference type="PROSITE" id="PS50943">
    <property type="entry name" value="HTH_CROC1"/>
    <property type="match status" value="2"/>
</dbReference>
<evidence type="ECO:0000256" key="1">
    <source>
        <dbReference type="ARBA" id="ARBA00023125"/>
    </source>
</evidence>
<feature type="domain" description="HTH cro/C1-type" evidence="2">
    <location>
        <begin position="157"/>
        <end position="212"/>
    </location>
</feature>
<dbReference type="EMBL" id="JABAGD010000036">
    <property type="protein sequence ID" value="NMF06589.1"/>
    <property type="molecule type" value="Genomic_DNA"/>
</dbReference>
<dbReference type="InterPro" id="IPR050807">
    <property type="entry name" value="TransReg_Diox_bact_type"/>
</dbReference>
<dbReference type="GO" id="GO:0003700">
    <property type="term" value="F:DNA-binding transcription factor activity"/>
    <property type="evidence" value="ECO:0007669"/>
    <property type="project" value="TreeGrafter"/>
</dbReference>
<dbReference type="Pfam" id="PF01381">
    <property type="entry name" value="HTH_3"/>
    <property type="match status" value="1"/>
</dbReference>
<keyword evidence="1" id="KW-0238">DNA-binding</keyword>
<dbReference type="GO" id="GO:0003677">
    <property type="term" value="F:DNA binding"/>
    <property type="evidence" value="ECO:0007669"/>
    <property type="project" value="UniProtKB-KW"/>
</dbReference>
<dbReference type="Pfam" id="PF12844">
    <property type="entry name" value="HTH_19"/>
    <property type="match status" value="1"/>
</dbReference>
<organism evidence="3 4">
    <name type="scientific">Clostridium beijerinckii</name>
    <name type="common">Clostridium MP</name>
    <dbReference type="NCBI Taxonomy" id="1520"/>
    <lineage>
        <taxon>Bacteria</taxon>
        <taxon>Bacillati</taxon>
        <taxon>Bacillota</taxon>
        <taxon>Clostridia</taxon>
        <taxon>Eubacteriales</taxon>
        <taxon>Clostridiaceae</taxon>
        <taxon>Clostridium</taxon>
    </lineage>
</organism>
<dbReference type="CDD" id="cd00093">
    <property type="entry name" value="HTH_XRE"/>
    <property type="match status" value="2"/>
</dbReference>
<dbReference type="GO" id="GO:0005829">
    <property type="term" value="C:cytosol"/>
    <property type="evidence" value="ECO:0007669"/>
    <property type="project" value="TreeGrafter"/>
</dbReference>
<dbReference type="InterPro" id="IPR001387">
    <property type="entry name" value="Cro/C1-type_HTH"/>
</dbReference>
<dbReference type="PANTHER" id="PTHR46797">
    <property type="entry name" value="HTH-TYPE TRANSCRIPTIONAL REGULATOR"/>
    <property type="match status" value="1"/>
</dbReference>
<evidence type="ECO:0000313" key="4">
    <source>
        <dbReference type="Proteomes" id="UP000587880"/>
    </source>
</evidence>
<name>A0A7X9XQL0_CLOBE</name>
<accession>A0A7X9XQL0</accession>
<evidence type="ECO:0000259" key="2">
    <source>
        <dbReference type="PROSITE" id="PS50943"/>
    </source>
</evidence>
<gene>
    <name evidence="3" type="ORF">HF849_17895</name>
</gene>
<dbReference type="Gene3D" id="1.10.260.40">
    <property type="entry name" value="lambda repressor-like DNA-binding domains"/>
    <property type="match status" value="2"/>
</dbReference>
<protein>
    <submittedName>
        <fullName evidence="3">Helix-turn-helix transcriptional regulator</fullName>
    </submittedName>
</protein>
<feature type="domain" description="HTH cro/C1-type" evidence="2">
    <location>
        <begin position="7"/>
        <end position="61"/>
    </location>
</feature>
<dbReference type="AlphaFoldDB" id="A0A7X9XQL0"/>
<dbReference type="SUPFAM" id="SSF47413">
    <property type="entry name" value="lambda repressor-like DNA-binding domains"/>
    <property type="match status" value="2"/>
</dbReference>
<dbReference type="SMART" id="SM00530">
    <property type="entry name" value="HTH_XRE"/>
    <property type="match status" value="2"/>
</dbReference>